<evidence type="ECO:0000256" key="2">
    <source>
        <dbReference type="SAM" id="MobiDB-lite"/>
    </source>
</evidence>
<dbReference type="HAMAP" id="MF_00634">
    <property type="entry name" value="UPF0235"/>
    <property type="match status" value="1"/>
</dbReference>
<dbReference type="GO" id="GO:0005737">
    <property type="term" value="C:cytoplasm"/>
    <property type="evidence" value="ECO:0007669"/>
    <property type="project" value="TreeGrafter"/>
</dbReference>
<evidence type="ECO:0000313" key="3">
    <source>
        <dbReference type="EMBL" id="KFM57045.1"/>
    </source>
</evidence>
<sequence>MPKSKKSVAAQKVKETPNKEMKSAGKGAVFLLNAKEIAIKIHAKPGAKESLITDVGTEAVGIQIAAPPVDGEANKELIRYLAEVLNLKKSEIMLQKGSRSKEKTVTICEAASSIDSIIEKLKAISKQ</sequence>
<dbReference type="SMART" id="SM01152">
    <property type="entry name" value="DUF167"/>
    <property type="match status" value="1"/>
</dbReference>
<dbReference type="InterPro" id="IPR003746">
    <property type="entry name" value="DUF167"/>
</dbReference>
<accession>A0A087SW06</accession>
<dbReference type="AlphaFoldDB" id="A0A087SW06"/>
<dbReference type="Proteomes" id="UP000054359">
    <property type="component" value="Unassembled WGS sequence"/>
</dbReference>
<dbReference type="Gene3D" id="3.30.1200.10">
    <property type="entry name" value="YggU-like"/>
    <property type="match status" value="1"/>
</dbReference>
<dbReference type="EMBL" id="KK112201">
    <property type="protein sequence ID" value="KFM57045.1"/>
    <property type="molecule type" value="Genomic_DNA"/>
</dbReference>
<gene>
    <name evidence="3" type="ORF">X975_02308</name>
</gene>
<dbReference type="SUPFAM" id="SSF69786">
    <property type="entry name" value="YggU-like"/>
    <property type="match status" value="1"/>
</dbReference>
<dbReference type="OMA" id="QYNNMPK"/>
<feature type="non-terminal residue" evidence="3">
    <location>
        <position position="127"/>
    </location>
</feature>
<feature type="region of interest" description="Disordered" evidence="2">
    <location>
        <begin position="1"/>
        <end position="20"/>
    </location>
</feature>
<dbReference type="Pfam" id="PF02594">
    <property type="entry name" value="DUF167"/>
    <property type="match status" value="1"/>
</dbReference>
<dbReference type="OrthoDB" id="244097at2759"/>
<dbReference type="PANTHER" id="PTHR13420:SF7">
    <property type="entry name" value="UPF0235 PROTEIN C15ORF40"/>
    <property type="match status" value="1"/>
</dbReference>
<reference evidence="3 4" key="1">
    <citation type="submission" date="2013-11" db="EMBL/GenBank/DDBJ databases">
        <title>Genome sequencing of Stegodyphus mimosarum.</title>
        <authorList>
            <person name="Bechsgaard J."/>
        </authorList>
    </citation>
    <scope>NUCLEOTIDE SEQUENCE [LARGE SCALE GENOMIC DNA]</scope>
</reference>
<protein>
    <submittedName>
        <fullName evidence="3">Uncharacterized protein</fullName>
    </submittedName>
</protein>
<dbReference type="InterPro" id="IPR036591">
    <property type="entry name" value="YggU-like_sf"/>
</dbReference>
<keyword evidence="4" id="KW-1185">Reference proteome</keyword>
<comment type="similarity">
    <text evidence="1">Belongs to the UPF0235 family.</text>
</comment>
<dbReference type="PANTHER" id="PTHR13420">
    <property type="entry name" value="UPF0235 PROTEIN C15ORF40"/>
    <property type="match status" value="1"/>
</dbReference>
<name>A0A087SW06_STEMI</name>
<evidence type="ECO:0000256" key="1">
    <source>
        <dbReference type="ARBA" id="ARBA00010364"/>
    </source>
</evidence>
<proteinExistence type="inferred from homology"/>
<dbReference type="STRING" id="407821.A0A087SW06"/>
<organism evidence="3 4">
    <name type="scientific">Stegodyphus mimosarum</name>
    <name type="common">African social velvet spider</name>
    <dbReference type="NCBI Taxonomy" id="407821"/>
    <lineage>
        <taxon>Eukaryota</taxon>
        <taxon>Metazoa</taxon>
        <taxon>Ecdysozoa</taxon>
        <taxon>Arthropoda</taxon>
        <taxon>Chelicerata</taxon>
        <taxon>Arachnida</taxon>
        <taxon>Araneae</taxon>
        <taxon>Araneomorphae</taxon>
        <taxon>Entelegynae</taxon>
        <taxon>Eresoidea</taxon>
        <taxon>Eresidae</taxon>
        <taxon>Stegodyphus</taxon>
    </lineage>
</organism>
<dbReference type="NCBIfam" id="TIGR00251">
    <property type="entry name" value="DUF167 family protein"/>
    <property type="match status" value="1"/>
</dbReference>
<evidence type="ECO:0000313" key="4">
    <source>
        <dbReference type="Proteomes" id="UP000054359"/>
    </source>
</evidence>